<dbReference type="RefSeq" id="WP_206719048.1">
    <property type="nucleotide sequence ID" value="NZ_CP071091.1"/>
</dbReference>
<name>A0ABX7NF48_9BACT</name>
<gene>
    <name evidence="1" type="ORF">JY572_15835</name>
</gene>
<evidence type="ECO:0008006" key="3">
    <source>
        <dbReference type="Google" id="ProtNLM"/>
    </source>
</evidence>
<reference evidence="1 2" key="1">
    <citation type="submission" date="2021-02" db="EMBL/GenBank/DDBJ databases">
        <title>De Novo genome assembly of isolated myxobacteria.</title>
        <authorList>
            <person name="Stevens D.C."/>
        </authorList>
    </citation>
    <scope>NUCLEOTIDE SEQUENCE [LARGE SCALE GENOMIC DNA]</scope>
    <source>
        <strain evidence="1 2">SCHIC003</strain>
    </source>
</reference>
<dbReference type="EMBL" id="CP071091">
    <property type="protein sequence ID" value="QSQ17427.1"/>
    <property type="molecule type" value="Genomic_DNA"/>
</dbReference>
<proteinExistence type="predicted"/>
<evidence type="ECO:0000313" key="2">
    <source>
        <dbReference type="Proteomes" id="UP000663090"/>
    </source>
</evidence>
<evidence type="ECO:0000313" key="1">
    <source>
        <dbReference type="EMBL" id="QSQ17427.1"/>
    </source>
</evidence>
<dbReference type="Proteomes" id="UP000663090">
    <property type="component" value="Chromosome"/>
</dbReference>
<accession>A0ABX7NF48</accession>
<keyword evidence="2" id="KW-1185">Reference proteome</keyword>
<organism evidence="1 2">
    <name type="scientific">Myxococcus landrumensis</name>
    <dbReference type="NCBI Taxonomy" id="2813577"/>
    <lineage>
        <taxon>Bacteria</taxon>
        <taxon>Pseudomonadati</taxon>
        <taxon>Myxococcota</taxon>
        <taxon>Myxococcia</taxon>
        <taxon>Myxococcales</taxon>
        <taxon>Cystobacterineae</taxon>
        <taxon>Myxococcaceae</taxon>
        <taxon>Myxococcus</taxon>
    </lineage>
</organism>
<protein>
    <recommendedName>
        <fullName evidence="3">Lipoprotein</fullName>
    </recommendedName>
</protein>
<sequence>MLASLALLLLAAQPDADGPTRVLYETDTALITPDPGNRLIEALAAKHEALDACAEGFATLIEQGAAPSLAFKFKANGKLDTLAGMDQPDEPRGIQARLACFKKVLGSLKVEPSRFPRSGTLYFKPDRPFVAKAPPTAESARLEKTERGITLTLTGKRQQAGTEPRFGLSYQATVTNTGKVPRGVRQRFLYANAEHNTDGGSVVSHAAMLSTDSRAPVTCLKPGESLTTELGGGEKDGIKPGGSLSASPFVVVGDCVNPDERVWVGGFRLDWTDKTKAEPRLIAMPFWVHQVVPLTPRETWR</sequence>